<dbReference type="SMART" id="SM00184">
    <property type="entry name" value="RING"/>
    <property type="match status" value="1"/>
</dbReference>
<evidence type="ECO:0000256" key="3">
    <source>
        <dbReference type="ARBA" id="ARBA00022833"/>
    </source>
</evidence>
<dbReference type="SUPFAM" id="SSF52113">
    <property type="entry name" value="BRCT domain"/>
    <property type="match status" value="1"/>
</dbReference>
<evidence type="ECO:0000256" key="5">
    <source>
        <dbReference type="SAM" id="Coils"/>
    </source>
</evidence>
<dbReference type="PROSITE" id="PS50089">
    <property type="entry name" value="ZF_RING_2"/>
    <property type="match status" value="1"/>
</dbReference>
<reference evidence="9" key="1">
    <citation type="submission" date="2020-06" db="EMBL/GenBank/DDBJ databases">
        <authorList>
            <person name="Li T."/>
            <person name="Hu X."/>
            <person name="Zhang T."/>
            <person name="Song X."/>
            <person name="Zhang H."/>
            <person name="Dai N."/>
            <person name="Sheng W."/>
            <person name="Hou X."/>
            <person name="Wei L."/>
        </authorList>
    </citation>
    <scope>NUCLEOTIDE SEQUENCE</scope>
    <source>
        <strain evidence="9">K16</strain>
        <tissue evidence="9">Leaf</tissue>
    </source>
</reference>
<feature type="coiled-coil region" evidence="5">
    <location>
        <begin position="114"/>
        <end position="165"/>
    </location>
</feature>
<dbReference type="InterPro" id="IPR017907">
    <property type="entry name" value="Znf_RING_CS"/>
</dbReference>
<dbReference type="InterPro" id="IPR001841">
    <property type="entry name" value="Znf_RING"/>
</dbReference>
<evidence type="ECO:0000259" key="7">
    <source>
        <dbReference type="PROSITE" id="PS50089"/>
    </source>
</evidence>
<dbReference type="InterPro" id="IPR036420">
    <property type="entry name" value="BRCT_dom_sf"/>
</dbReference>
<dbReference type="Gene3D" id="3.30.40.10">
    <property type="entry name" value="Zinc/RING finger domain, C3HC4 (zinc finger)"/>
    <property type="match status" value="1"/>
</dbReference>
<feature type="region of interest" description="Disordered" evidence="6">
    <location>
        <begin position="431"/>
        <end position="486"/>
    </location>
</feature>
<dbReference type="Proteomes" id="UP001289374">
    <property type="component" value="Unassembled WGS sequence"/>
</dbReference>
<dbReference type="InterPro" id="IPR001357">
    <property type="entry name" value="BRCT_dom"/>
</dbReference>
<dbReference type="PROSITE" id="PS50172">
    <property type="entry name" value="BRCT"/>
    <property type="match status" value="1"/>
</dbReference>
<keyword evidence="3" id="KW-0862">Zinc</keyword>
<name>A0AAE1WH71_9LAMI</name>
<feature type="compositionally biased region" description="Polar residues" evidence="6">
    <location>
        <begin position="463"/>
        <end position="480"/>
    </location>
</feature>
<feature type="compositionally biased region" description="Polar residues" evidence="6">
    <location>
        <begin position="299"/>
        <end position="308"/>
    </location>
</feature>
<dbReference type="SMART" id="SM00292">
    <property type="entry name" value="BRCT"/>
    <property type="match status" value="1"/>
</dbReference>
<dbReference type="Pfam" id="PF13639">
    <property type="entry name" value="zf-RING_2"/>
    <property type="match status" value="1"/>
</dbReference>
<sequence>MASKGRVPPPHLRRPLPVPGIVHPDPYASAVRPPLRGFPPFEMLPPHEVMEQKLSAQHIEIEKLATENRRLAATHGTLRQDLATAKHDLQLVHAHIADVKSEKEQQMSGLIDKMSMMESELEAAESIKTELQQARAEAQSLVSTRQELISKVQQLTRDLQSAHSEAQQIPSLMAELESLRQEYQHCRATYDYEKKLYNDHLESLQVMEKNYAAMSREVDKLRAELANSVNFDPRIGGPYGSSAGYNRSVPGGNYASAQNAYGVGQQGQGPLPGGGSGGGPAGAAGPGGNSPHVGVHSTPYGSGTQRDATSAPGYGASRGTGYDPHRREVGTGYDAQKGHAGTGYDAQRVQTGTSFDSQRGSVGPGYDAHRGPTSSVHNTQRGPGYEAMTMRGPRSDTQKGPGYEIQRTPGYDARKGSIYDGQSAPAYDMQRASGDEAQRGSNYDAQKGASYDASSRGIVGPQGQVSVNNVPYSSTPSTRAGTGYESVPRGDEHLIVSSRFQPISLLSLHGGLYVLVLCLRAIKWGSMLRMQAHCKASKQHWVDVGGLSLKTNPRIESSTMEDKSDSALPLKGMESILATVSGYHGAERFNLIRLISGTGASYVGSMNQSVTHLVCWKFEGRKYELAKKFKITIVNHRWIEECVKKGKRVAEEPYTSQSGEEIGPLCLDVRLGVNQTSARSRALKNTKEPVIDVECEDIYDPAWTDSLLFDEVYIHNKLSKAITTKSPKSLNASTDPFPQHRQNGRRSNRSTRKAIERSSRNDCPSSSRYCLETRSGTTVMELEEASTSLPAYSCRQRKRTSTSPERQGKGRRLVKKCISMDDWLLTSNVEEYKEANILPENYFIRVLSDSSDVERHQVSHNRRTSDARCFLSGQDDSDDLEGIEDVNAGNLNPHIHVAPSSLTETSDELKDAACEDFIDVDPGSRLAASSELSCVICWTDFSSTRGVLPCGHRFCFSCIQNWADHMTSRKKTSTCPLCKATFICITKVEDAVSSDQKIYSQSIPHDSSKTDLYILPDETCGPPSNPSAIVCFDASVENLRIFLSDVISARLDVFIPTALIPIVAMDLCPLQGSPNALPPQPLVHLN</sequence>
<feature type="compositionally biased region" description="Gly residues" evidence="6">
    <location>
        <begin position="264"/>
        <end position="288"/>
    </location>
</feature>
<feature type="compositionally biased region" description="Polar residues" evidence="6">
    <location>
        <begin position="727"/>
        <end position="736"/>
    </location>
</feature>
<feature type="region of interest" description="Disordered" evidence="6">
    <location>
        <begin position="727"/>
        <end position="766"/>
    </location>
</feature>
<dbReference type="Gene3D" id="3.40.50.10190">
    <property type="entry name" value="BRCT domain"/>
    <property type="match status" value="1"/>
</dbReference>
<feature type="region of interest" description="Disordered" evidence="6">
    <location>
        <begin position="259"/>
        <end position="416"/>
    </location>
</feature>
<feature type="region of interest" description="Disordered" evidence="6">
    <location>
        <begin position="1"/>
        <end position="20"/>
    </location>
</feature>
<evidence type="ECO:0000256" key="6">
    <source>
        <dbReference type="SAM" id="MobiDB-lite"/>
    </source>
</evidence>
<keyword evidence="1" id="KW-0479">Metal-binding</keyword>
<comment type="caution">
    <text evidence="9">The sequence shown here is derived from an EMBL/GenBank/DDBJ whole genome shotgun (WGS) entry which is preliminary data.</text>
</comment>
<keyword evidence="10" id="KW-1185">Reference proteome</keyword>
<accession>A0AAE1WH71</accession>
<gene>
    <name evidence="9" type="ORF">Sango_1812200</name>
</gene>
<dbReference type="PANTHER" id="PTHR47776:SF2">
    <property type="entry name" value="RING-TYPE E3 UBIQUITIN TRANSFERASE BRCA1"/>
    <property type="match status" value="1"/>
</dbReference>
<dbReference type="InterPro" id="IPR013083">
    <property type="entry name" value="Znf_RING/FYVE/PHD"/>
</dbReference>
<feature type="compositionally biased region" description="Polar residues" evidence="6">
    <location>
        <begin position="372"/>
        <end position="381"/>
    </location>
</feature>
<feature type="compositionally biased region" description="Polar residues" evidence="6">
    <location>
        <begin position="348"/>
        <end position="360"/>
    </location>
</feature>
<feature type="domain" description="RING-type" evidence="7">
    <location>
        <begin position="934"/>
        <end position="979"/>
    </location>
</feature>
<protein>
    <submittedName>
        <fullName evidence="9">Protein FLX-like 2</fullName>
    </submittedName>
</protein>
<dbReference type="PANTHER" id="PTHR47776">
    <property type="entry name" value="F5A8.9 PROTEIN"/>
    <property type="match status" value="1"/>
</dbReference>
<evidence type="ECO:0000259" key="8">
    <source>
        <dbReference type="PROSITE" id="PS50172"/>
    </source>
</evidence>
<dbReference type="EMBL" id="JACGWL010000010">
    <property type="protein sequence ID" value="KAK4393414.1"/>
    <property type="molecule type" value="Genomic_DNA"/>
</dbReference>
<reference evidence="9" key="2">
    <citation type="journal article" date="2024" name="Plant">
        <title>Genomic evolution and insights into agronomic trait innovations of Sesamum species.</title>
        <authorList>
            <person name="Miao H."/>
            <person name="Wang L."/>
            <person name="Qu L."/>
            <person name="Liu H."/>
            <person name="Sun Y."/>
            <person name="Le M."/>
            <person name="Wang Q."/>
            <person name="Wei S."/>
            <person name="Zheng Y."/>
            <person name="Lin W."/>
            <person name="Duan Y."/>
            <person name="Cao H."/>
            <person name="Xiong S."/>
            <person name="Wang X."/>
            <person name="Wei L."/>
            <person name="Li C."/>
            <person name="Ma Q."/>
            <person name="Ju M."/>
            <person name="Zhao R."/>
            <person name="Li G."/>
            <person name="Mu C."/>
            <person name="Tian Q."/>
            <person name="Mei H."/>
            <person name="Zhang T."/>
            <person name="Gao T."/>
            <person name="Zhang H."/>
        </authorList>
    </citation>
    <scope>NUCLEOTIDE SEQUENCE</scope>
    <source>
        <strain evidence="9">K16</strain>
    </source>
</reference>
<feature type="compositionally biased region" description="Basic residues" evidence="6">
    <location>
        <begin position="742"/>
        <end position="752"/>
    </location>
</feature>
<evidence type="ECO:0000256" key="4">
    <source>
        <dbReference type="PROSITE-ProRule" id="PRU00175"/>
    </source>
</evidence>
<evidence type="ECO:0000256" key="2">
    <source>
        <dbReference type="ARBA" id="ARBA00022771"/>
    </source>
</evidence>
<dbReference type="SUPFAM" id="SSF57850">
    <property type="entry name" value="RING/U-box"/>
    <property type="match status" value="1"/>
</dbReference>
<keyword evidence="5" id="KW-0175">Coiled coil</keyword>
<dbReference type="Pfam" id="PF12738">
    <property type="entry name" value="PTCB-BRCT"/>
    <property type="match status" value="1"/>
</dbReference>
<feature type="domain" description="BRCT" evidence="8">
    <location>
        <begin position="565"/>
        <end position="656"/>
    </location>
</feature>
<dbReference type="PROSITE" id="PS00518">
    <property type="entry name" value="ZF_RING_1"/>
    <property type="match status" value="1"/>
</dbReference>
<evidence type="ECO:0000313" key="9">
    <source>
        <dbReference type="EMBL" id="KAK4393414.1"/>
    </source>
</evidence>
<dbReference type="AlphaFoldDB" id="A0AAE1WH71"/>
<proteinExistence type="predicted"/>
<evidence type="ECO:0000256" key="1">
    <source>
        <dbReference type="ARBA" id="ARBA00022723"/>
    </source>
</evidence>
<organism evidence="9 10">
    <name type="scientific">Sesamum angolense</name>
    <dbReference type="NCBI Taxonomy" id="2727404"/>
    <lineage>
        <taxon>Eukaryota</taxon>
        <taxon>Viridiplantae</taxon>
        <taxon>Streptophyta</taxon>
        <taxon>Embryophyta</taxon>
        <taxon>Tracheophyta</taxon>
        <taxon>Spermatophyta</taxon>
        <taxon>Magnoliopsida</taxon>
        <taxon>eudicotyledons</taxon>
        <taxon>Gunneridae</taxon>
        <taxon>Pentapetalae</taxon>
        <taxon>asterids</taxon>
        <taxon>lamiids</taxon>
        <taxon>Lamiales</taxon>
        <taxon>Pedaliaceae</taxon>
        <taxon>Sesamum</taxon>
    </lineage>
</organism>
<evidence type="ECO:0000313" key="10">
    <source>
        <dbReference type="Proteomes" id="UP001289374"/>
    </source>
</evidence>
<dbReference type="GO" id="GO:0008270">
    <property type="term" value="F:zinc ion binding"/>
    <property type="evidence" value="ECO:0007669"/>
    <property type="project" value="UniProtKB-KW"/>
</dbReference>
<keyword evidence="2 4" id="KW-0863">Zinc-finger</keyword>